<keyword evidence="2" id="KW-1185">Reference proteome</keyword>
<accession>A0A319EX08</accession>
<name>A0A319EX08_ASPSB</name>
<organism evidence="1 2">
    <name type="scientific">Aspergillus sclerotiicarbonarius (strain CBS 121057 / IBT 28362)</name>
    <dbReference type="NCBI Taxonomy" id="1448318"/>
    <lineage>
        <taxon>Eukaryota</taxon>
        <taxon>Fungi</taxon>
        <taxon>Dikarya</taxon>
        <taxon>Ascomycota</taxon>
        <taxon>Pezizomycotina</taxon>
        <taxon>Eurotiomycetes</taxon>
        <taxon>Eurotiomycetidae</taxon>
        <taxon>Eurotiales</taxon>
        <taxon>Aspergillaceae</taxon>
        <taxon>Aspergillus</taxon>
        <taxon>Aspergillus subgen. Circumdati</taxon>
    </lineage>
</organism>
<gene>
    <name evidence="1" type="ORF">BO78DRAFT_395048</name>
</gene>
<sequence length="201" mass="22748">MPMLEASHRLDSEGDVMRLSTYQFFHPVNIALQEVAPPGTKVICSFEKPGDRSSRFDVQWALYSTNNVLLKILAVLEVKNTHIIHKSEFTPGEATEETVDTRIGQAMSTGPQLTFLRGNAIWLSKQAAKYTETCPYVAVFDYNAIFAFNYALQNSNRGGAVRGTYFDESSRTSKMTFRLFLFAFVVRPLVRYKLSLQQQQG</sequence>
<dbReference type="Proteomes" id="UP000248423">
    <property type="component" value="Unassembled WGS sequence"/>
</dbReference>
<evidence type="ECO:0000313" key="1">
    <source>
        <dbReference type="EMBL" id="PYI09184.1"/>
    </source>
</evidence>
<reference evidence="1 2" key="1">
    <citation type="submission" date="2018-02" db="EMBL/GenBank/DDBJ databases">
        <title>The genomes of Aspergillus section Nigri reveals drivers in fungal speciation.</title>
        <authorList>
            <consortium name="DOE Joint Genome Institute"/>
            <person name="Vesth T.C."/>
            <person name="Nybo J."/>
            <person name="Theobald S."/>
            <person name="Brandl J."/>
            <person name="Frisvad J.C."/>
            <person name="Nielsen K.F."/>
            <person name="Lyhne E.K."/>
            <person name="Kogle M.E."/>
            <person name="Kuo A."/>
            <person name="Riley R."/>
            <person name="Clum A."/>
            <person name="Nolan M."/>
            <person name="Lipzen A."/>
            <person name="Salamov A."/>
            <person name="Henrissat B."/>
            <person name="Wiebenga A."/>
            <person name="De vries R.P."/>
            <person name="Grigoriev I.V."/>
            <person name="Mortensen U.H."/>
            <person name="Andersen M.R."/>
            <person name="Baker S.E."/>
        </authorList>
    </citation>
    <scope>NUCLEOTIDE SEQUENCE [LARGE SCALE GENOMIC DNA]</scope>
    <source>
        <strain evidence="1 2">CBS 121057</strain>
    </source>
</reference>
<proteinExistence type="predicted"/>
<dbReference type="STRING" id="1448318.A0A319EX08"/>
<dbReference type="AlphaFoldDB" id="A0A319EX08"/>
<dbReference type="OrthoDB" id="2896980at2759"/>
<dbReference type="VEuPathDB" id="FungiDB:BO78DRAFT_395048"/>
<evidence type="ECO:0000313" key="2">
    <source>
        <dbReference type="Proteomes" id="UP000248423"/>
    </source>
</evidence>
<dbReference type="EMBL" id="KZ826329">
    <property type="protein sequence ID" value="PYI09184.1"/>
    <property type="molecule type" value="Genomic_DNA"/>
</dbReference>
<protein>
    <submittedName>
        <fullName evidence="1">Uncharacterized protein</fullName>
    </submittedName>
</protein>